<dbReference type="AlphaFoldDB" id="A0A6C0I127"/>
<reference evidence="1" key="1">
    <citation type="journal article" date="2020" name="Nature">
        <title>Giant virus diversity and host interactions through global metagenomics.</title>
        <authorList>
            <person name="Schulz F."/>
            <person name="Roux S."/>
            <person name="Paez-Espino D."/>
            <person name="Jungbluth S."/>
            <person name="Walsh D.A."/>
            <person name="Denef V.J."/>
            <person name="McMahon K.D."/>
            <person name="Konstantinidis K.T."/>
            <person name="Eloe-Fadrosh E.A."/>
            <person name="Kyrpides N.C."/>
            <person name="Woyke T."/>
        </authorList>
    </citation>
    <scope>NUCLEOTIDE SEQUENCE</scope>
    <source>
        <strain evidence="1">GVMAG-M-3300023184-186</strain>
    </source>
</reference>
<dbReference type="SUPFAM" id="SSF56112">
    <property type="entry name" value="Protein kinase-like (PK-like)"/>
    <property type="match status" value="1"/>
</dbReference>
<protein>
    <recommendedName>
        <fullName evidence="2">Protein kinase domain-containing protein</fullName>
    </recommendedName>
</protein>
<dbReference type="InterPro" id="IPR011009">
    <property type="entry name" value="Kinase-like_dom_sf"/>
</dbReference>
<name>A0A6C0I127_9ZZZZ</name>
<dbReference type="Gene3D" id="1.10.510.10">
    <property type="entry name" value="Transferase(Phosphotransferase) domain 1"/>
    <property type="match status" value="1"/>
</dbReference>
<dbReference type="EMBL" id="MN740070">
    <property type="protein sequence ID" value="QHT86502.1"/>
    <property type="molecule type" value="Genomic_DNA"/>
</dbReference>
<accession>A0A6C0I127</accession>
<organism evidence="1">
    <name type="scientific">viral metagenome</name>
    <dbReference type="NCBI Taxonomy" id="1070528"/>
    <lineage>
        <taxon>unclassified sequences</taxon>
        <taxon>metagenomes</taxon>
        <taxon>organismal metagenomes</taxon>
    </lineage>
</organism>
<proteinExistence type="predicted"/>
<evidence type="ECO:0008006" key="2">
    <source>
        <dbReference type="Google" id="ProtNLM"/>
    </source>
</evidence>
<evidence type="ECO:0000313" key="1">
    <source>
        <dbReference type="EMBL" id="QHT86502.1"/>
    </source>
</evidence>
<sequence length="339" mass="40798">MNRVEKYDKINTKLSYLSDNEILQLIKKKEGVAKSSYSENTTIKIDNTKIFIKSIILTELEYKNKFDTSNLFNLPLYYNYGIGSYGINCWRELLMHIKTTNYVLSGECINFPLLYHYRIIETNPKHIKFDDFKYWNSNQNIKKYIDAKSKSKYRILLFIEWFPKVVHTWLLDNKTNLNSFYEQAFKLLHFLQSNNIIHFDTHGGNIVVDSNNIIYLTDYGLVLDKSFHLSAKEVQFFNKNKYYDYGLLCFIMPHYLIDKFNLNEKFYRDKLNITKETKYEQFLKNYKIILNKEKIKKPNKLTNIIKIANIYYNNFYKLITYNDKKNNIFPNNKIKMYIV</sequence>